<keyword evidence="5" id="KW-1185">Reference proteome</keyword>
<proteinExistence type="predicted"/>
<keyword evidence="2" id="KW-1015">Disulfide bond</keyword>
<dbReference type="GO" id="GO:0007411">
    <property type="term" value="P:axon guidance"/>
    <property type="evidence" value="ECO:0007669"/>
    <property type="project" value="TreeGrafter"/>
</dbReference>
<dbReference type="EMBL" id="CAJPEV010000302">
    <property type="protein sequence ID" value="CAG0883702.1"/>
    <property type="molecule type" value="Genomic_DNA"/>
</dbReference>
<name>A0A7R9A1K0_9CRUS</name>
<feature type="domain" description="Ig-like" evidence="3">
    <location>
        <begin position="181"/>
        <end position="274"/>
    </location>
</feature>
<keyword evidence="1" id="KW-0677">Repeat</keyword>
<dbReference type="InterPro" id="IPR013783">
    <property type="entry name" value="Ig-like_fold"/>
</dbReference>
<protein>
    <recommendedName>
        <fullName evidence="3">Ig-like domain-containing protein</fullName>
    </recommendedName>
</protein>
<dbReference type="Gene3D" id="2.60.40.10">
    <property type="entry name" value="Immunoglobulins"/>
    <property type="match status" value="9"/>
</dbReference>
<dbReference type="OrthoDB" id="6374020at2759"/>
<dbReference type="PANTHER" id="PTHR44170:SF53">
    <property type="entry name" value="DS CELL ADHESION MOLECULE LIKE 1"/>
    <property type="match status" value="1"/>
</dbReference>
<dbReference type="Proteomes" id="UP000677054">
    <property type="component" value="Unassembled WGS sequence"/>
</dbReference>
<dbReference type="GO" id="GO:0005886">
    <property type="term" value="C:plasma membrane"/>
    <property type="evidence" value="ECO:0007669"/>
    <property type="project" value="TreeGrafter"/>
</dbReference>
<dbReference type="EMBL" id="LR899819">
    <property type="protein sequence ID" value="CAD7242676.1"/>
    <property type="molecule type" value="Genomic_DNA"/>
</dbReference>
<dbReference type="FunFam" id="2.60.40.10:FF:000230">
    <property type="entry name" value="Down syndrome cell adhesion molecule, isoform D"/>
    <property type="match status" value="1"/>
</dbReference>
<dbReference type="InterPro" id="IPR007110">
    <property type="entry name" value="Ig-like_dom"/>
</dbReference>
<reference evidence="4" key="1">
    <citation type="submission" date="2020-11" db="EMBL/GenBank/DDBJ databases">
        <authorList>
            <person name="Tran Van P."/>
        </authorList>
    </citation>
    <scope>NUCLEOTIDE SEQUENCE</scope>
</reference>
<organism evidence="4">
    <name type="scientific">Darwinula stevensoni</name>
    <dbReference type="NCBI Taxonomy" id="69355"/>
    <lineage>
        <taxon>Eukaryota</taxon>
        <taxon>Metazoa</taxon>
        <taxon>Ecdysozoa</taxon>
        <taxon>Arthropoda</taxon>
        <taxon>Crustacea</taxon>
        <taxon>Oligostraca</taxon>
        <taxon>Ostracoda</taxon>
        <taxon>Podocopa</taxon>
        <taxon>Podocopida</taxon>
        <taxon>Darwinulocopina</taxon>
        <taxon>Darwinuloidea</taxon>
        <taxon>Darwinulidae</taxon>
        <taxon>Darwinula</taxon>
    </lineage>
</organism>
<evidence type="ECO:0000313" key="5">
    <source>
        <dbReference type="Proteomes" id="UP000677054"/>
    </source>
</evidence>
<dbReference type="FunFam" id="2.60.40.10:FF:000310">
    <property type="entry name" value="Down syndrome cell adhesion molecule, isoform D"/>
    <property type="match status" value="1"/>
</dbReference>
<evidence type="ECO:0000256" key="1">
    <source>
        <dbReference type="ARBA" id="ARBA00022737"/>
    </source>
</evidence>
<dbReference type="GO" id="GO:0030424">
    <property type="term" value="C:axon"/>
    <property type="evidence" value="ECO:0007669"/>
    <property type="project" value="TreeGrafter"/>
</dbReference>
<dbReference type="SUPFAM" id="SSF48726">
    <property type="entry name" value="Immunoglobulin"/>
    <property type="match status" value="2"/>
</dbReference>
<evidence type="ECO:0000259" key="3">
    <source>
        <dbReference type="PROSITE" id="PS50835"/>
    </source>
</evidence>
<evidence type="ECO:0000313" key="4">
    <source>
        <dbReference type="EMBL" id="CAD7242676.1"/>
    </source>
</evidence>
<dbReference type="InterPro" id="IPR036179">
    <property type="entry name" value="Ig-like_dom_sf"/>
</dbReference>
<dbReference type="PANTHER" id="PTHR44170">
    <property type="entry name" value="PROTEIN SIDEKICK"/>
    <property type="match status" value="1"/>
</dbReference>
<gene>
    <name evidence="4" type="ORF">DSTB1V02_LOCUS2629</name>
</gene>
<dbReference type="GO" id="GO:0007420">
    <property type="term" value="P:brain development"/>
    <property type="evidence" value="ECO:0007669"/>
    <property type="project" value="TreeGrafter"/>
</dbReference>
<evidence type="ECO:0000256" key="2">
    <source>
        <dbReference type="ARBA" id="ARBA00023157"/>
    </source>
</evidence>
<dbReference type="PROSITE" id="PS50835">
    <property type="entry name" value="IG_LIKE"/>
    <property type="match status" value="1"/>
</dbReference>
<dbReference type="GO" id="GO:0098632">
    <property type="term" value="F:cell-cell adhesion mediator activity"/>
    <property type="evidence" value="ECO:0007669"/>
    <property type="project" value="TreeGrafter"/>
</dbReference>
<accession>A0A7R9A1K0</accession>
<dbReference type="AlphaFoldDB" id="A0A7R9A1K0"/>
<sequence>MKGNTLSPSTWLGRHSRLRRTAGMTNTPAAIYRKVHYPLCPCNLGRVIIAVSRVTQKHRGEFRLLVSGCGTQSRVSAPSPPPLTRFLLVSIQALLGQSGFRLHREAGDQYGDAQCPHLCSFLVIHPLLSLEVVVSQQHPTATEYSVDDVIGRQVTSHDAFLVRGSCVYNMCGGEDDSLSGPFFVREPPSRVDFSNTTGAVVECAARAYPGPEVVWVRLDGSSVRDVPGLRQVLPNGTLIFPPFRSEDYKQEVHAQVYRCLARNQIGTIQSRDVHVRAVVSQPYSAHVSPEEFVIRGNTVLLKCHVPSYLSDFLLVTSWLLDDSVDIYPENRNYGNDVSETRRAAIGLTLTKDSIPRVGAATDDLFQGTLHDVVGQQYSTDVNKEHVILGNSALLKCVVPSFVADFVSVLAWEDDKGTKIYPSDSYVVSQNYVTEVNNEHVMLGNAAVVKCVIPSFVTDFVDVMAWEDSDGNKLYPSQPHVVIQFYEPEVLGTEYVIRGNTALLKCTIPSFVADFVDVDAWLSDSGDIYRSFTENLHGNTGAAELGPISTNPPSSPRLLAVVSQPFEVEADNEYVMRGNDALLKCEIPSFVGEFVEVRAWEDSDGRNFYPGSSSGKNDRISPISVVLQSYETEPENEFVIRGNTVVLKCKIPSHMADILQVSSWEDSDGLVYSSNAPSHGNCSIHPRLPSPLMEVSLAVVAQDYLTRVIDEMVLRGNTASLKCLIPSFIGDFIVVTSWEDSEGHLYSFGGTYVVFQHYEAQVYDAYAILGNTVILKCQIPPFVSDWLQVLSWEDSNGHLIHHDGKYLVLPSGELQIRDVGPEDGYKSYKCRTVHRLTGETRLSATAGKLVITEPRGNLQPTLKDSKVGSIREEIPSGGAEPRSDLAPRLADSRFRSASQVEVFGETAAIPCHVQAYPIPTFRYQF</sequence>